<dbReference type="CDD" id="cd01998">
    <property type="entry name" value="MnmA_TRMU-like"/>
    <property type="match status" value="1"/>
</dbReference>
<keyword evidence="7" id="KW-0547">Nucleotide-binding</keyword>
<feature type="domain" description="tRNA-specific 2-thiouridylase MnmA-like C-terminal" evidence="12">
    <location>
        <begin position="334"/>
        <end position="410"/>
    </location>
</feature>
<proteinExistence type="inferred from homology"/>
<evidence type="ECO:0000256" key="2">
    <source>
        <dbReference type="ARBA" id="ARBA00006191"/>
    </source>
</evidence>
<dbReference type="PANTHER" id="PTHR11933:SF5">
    <property type="entry name" value="MITOCHONDRIAL TRNA-SPECIFIC 2-THIOURIDYLASE 1"/>
    <property type="match status" value="1"/>
</dbReference>
<evidence type="ECO:0000256" key="3">
    <source>
        <dbReference type="ARBA" id="ARBA00011953"/>
    </source>
</evidence>
<dbReference type="EMBL" id="CP138894">
    <property type="protein sequence ID" value="WPK23246.1"/>
    <property type="molecule type" value="Genomic_DNA"/>
</dbReference>
<dbReference type="InterPro" id="IPR046885">
    <property type="entry name" value="MnmA-like_C"/>
</dbReference>
<evidence type="ECO:0000259" key="12">
    <source>
        <dbReference type="Pfam" id="PF20258"/>
    </source>
</evidence>
<evidence type="ECO:0000256" key="9">
    <source>
        <dbReference type="ARBA" id="ARBA00022884"/>
    </source>
</evidence>
<evidence type="ECO:0000259" key="13">
    <source>
        <dbReference type="Pfam" id="PF20259"/>
    </source>
</evidence>
<keyword evidence="15" id="KW-1185">Reference proteome</keyword>
<dbReference type="PANTHER" id="PTHR11933">
    <property type="entry name" value="TRNA 5-METHYLAMINOMETHYL-2-THIOURIDYLATE -METHYLTRANSFERASE"/>
    <property type="match status" value="1"/>
</dbReference>
<keyword evidence="4" id="KW-0820">tRNA-binding</keyword>
<dbReference type="AlphaFoldDB" id="A0AAX4H3V9"/>
<evidence type="ECO:0000256" key="1">
    <source>
        <dbReference type="ARBA" id="ARBA00003986"/>
    </source>
</evidence>
<evidence type="ECO:0000313" key="14">
    <source>
        <dbReference type="EMBL" id="WPK23246.1"/>
    </source>
</evidence>
<dbReference type="GO" id="GO:0016783">
    <property type="term" value="F:sulfurtransferase activity"/>
    <property type="evidence" value="ECO:0007669"/>
    <property type="project" value="InterPro"/>
</dbReference>
<dbReference type="Pfam" id="PF03054">
    <property type="entry name" value="tRNA_Me_trans"/>
    <property type="match status" value="1"/>
</dbReference>
<accession>A0AAX4H3V9</accession>
<dbReference type="InterPro" id="IPR004506">
    <property type="entry name" value="MnmA-like"/>
</dbReference>
<dbReference type="Gene3D" id="3.40.50.620">
    <property type="entry name" value="HUPs"/>
    <property type="match status" value="1"/>
</dbReference>
<feature type="domain" description="tRNA-specific 2-thiouridylase MnmA-like central" evidence="13">
    <location>
        <begin position="257"/>
        <end position="323"/>
    </location>
</feature>
<dbReference type="GeneID" id="88171546"/>
<comment type="similarity">
    <text evidence="2">Belongs to the MnmA/TRMU family.</text>
</comment>
<keyword evidence="5" id="KW-0808">Transferase</keyword>
<evidence type="ECO:0000256" key="6">
    <source>
        <dbReference type="ARBA" id="ARBA00022694"/>
    </source>
</evidence>
<dbReference type="GO" id="GO:0002143">
    <property type="term" value="P:tRNA wobble position uridine thiolation"/>
    <property type="evidence" value="ECO:0007669"/>
    <property type="project" value="TreeGrafter"/>
</dbReference>
<dbReference type="InterPro" id="IPR046884">
    <property type="entry name" value="MnmA-like_central"/>
</dbReference>
<reference evidence="14 15" key="1">
    <citation type="submission" date="2023-10" db="EMBL/GenBank/DDBJ databases">
        <title>Draft Genome Sequence of Candida saopaulonensis from a very Premature Infant with Sepsis.</title>
        <authorList>
            <person name="Ning Y."/>
            <person name="Dai R."/>
            <person name="Xiao M."/>
            <person name="Xu Y."/>
            <person name="Yan Q."/>
            <person name="Zhang L."/>
        </authorList>
    </citation>
    <scope>NUCLEOTIDE SEQUENCE [LARGE SCALE GENOMIC DNA]</scope>
    <source>
        <strain evidence="14 15">19XY460</strain>
    </source>
</reference>
<keyword evidence="6" id="KW-0819">tRNA processing</keyword>
<dbReference type="Proteomes" id="UP001338582">
    <property type="component" value="Chromosome 1"/>
</dbReference>
<dbReference type="NCBIfam" id="NF001138">
    <property type="entry name" value="PRK00143.1"/>
    <property type="match status" value="1"/>
</dbReference>
<keyword evidence="10" id="KW-1015">Disulfide bond</keyword>
<name>A0AAX4H3V9_9ASCO</name>
<dbReference type="KEGG" id="asau:88171546"/>
<dbReference type="Pfam" id="PF20259">
    <property type="entry name" value="tRNA_Me_trans_M"/>
    <property type="match status" value="1"/>
</dbReference>
<evidence type="ECO:0000256" key="10">
    <source>
        <dbReference type="ARBA" id="ARBA00023157"/>
    </source>
</evidence>
<dbReference type="GO" id="GO:0005739">
    <property type="term" value="C:mitochondrion"/>
    <property type="evidence" value="ECO:0007669"/>
    <property type="project" value="TreeGrafter"/>
</dbReference>
<dbReference type="NCBIfam" id="TIGR00420">
    <property type="entry name" value="trmU"/>
    <property type="match status" value="1"/>
</dbReference>
<comment type="catalytic activity">
    <reaction evidence="11">
        <text>5-taurinomethyluridine(34) in tRNA + S-sulfanyl-L-cysteinyl-[protein] + AH2 + ATP = 5-taurinomethyl-2-thiouridine(34) in tRNA + L-cysteinyl-[protein] + A + AMP + diphosphate + H(+)</text>
        <dbReference type="Rhea" id="RHEA:47040"/>
        <dbReference type="Rhea" id="RHEA-COMP:10131"/>
        <dbReference type="Rhea" id="RHEA-COMP:11726"/>
        <dbReference type="Rhea" id="RHEA-COMP:11732"/>
        <dbReference type="Rhea" id="RHEA-COMP:11733"/>
        <dbReference type="ChEBI" id="CHEBI:13193"/>
        <dbReference type="ChEBI" id="CHEBI:15378"/>
        <dbReference type="ChEBI" id="CHEBI:17499"/>
        <dbReference type="ChEBI" id="CHEBI:29950"/>
        <dbReference type="ChEBI" id="CHEBI:30616"/>
        <dbReference type="ChEBI" id="CHEBI:33019"/>
        <dbReference type="ChEBI" id="CHEBI:61963"/>
        <dbReference type="ChEBI" id="CHEBI:87171"/>
        <dbReference type="ChEBI" id="CHEBI:87172"/>
        <dbReference type="ChEBI" id="CHEBI:456215"/>
        <dbReference type="EC" id="2.8.1.14"/>
    </reaction>
</comment>
<dbReference type="GO" id="GO:0000049">
    <property type="term" value="F:tRNA binding"/>
    <property type="evidence" value="ECO:0007669"/>
    <property type="project" value="UniProtKB-KW"/>
</dbReference>
<dbReference type="InterPro" id="IPR023382">
    <property type="entry name" value="MnmA-like_central_sf"/>
</dbReference>
<dbReference type="Pfam" id="PF20258">
    <property type="entry name" value="tRNA_Me_trans_C"/>
    <property type="match status" value="1"/>
</dbReference>
<dbReference type="Gene3D" id="2.30.30.280">
    <property type="entry name" value="Adenine nucleotide alpha hydrolases-like domains"/>
    <property type="match status" value="1"/>
</dbReference>
<sequence>MLKNASNMLNPRILRRATQRFYLSIFQKTFPHPTLPEPFAYPQSQPQENDEIVVAMSSGVDSSVTAALLTEKFGAGRVRGIYMANWSQTAKCTEGEWNDVQKVCAQLEIPCERVNFEKEYWSDVFSPMIEMYEQGMTPNPDLGCNKYIKFGKMVEHLKRRSGSGKTNWWLATGHYARVEHRPDGNCNLIRGFDGNKDQSYYLASIAQGVLSNVLMPLGHFTKPQVREMARSRGICTAEKPDSVGLCFVSPDHTKFRHFLDEYIPPNPGNIVTEDGRVWGTHQGLWHATIGQKLGISMPQGDPNFKGIWFVSEKRVESNEIVIVKGGNNEALFKDSLDALEWQWFGDQPNSFPPLEFQIQYRSLQTPIPVQSCELLRDNKLRFNLDSKQRAMAPGQNVVLYKGNQIMGSGVLTRAYNSDL</sequence>
<dbReference type="EC" id="2.8.1.14" evidence="3"/>
<dbReference type="SUPFAM" id="SSF52402">
    <property type="entry name" value="Adenine nucleotide alpha hydrolases-like"/>
    <property type="match status" value="1"/>
</dbReference>
<evidence type="ECO:0000256" key="7">
    <source>
        <dbReference type="ARBA" id="ARBA00022741"/>
    </source>
</evidence>
<evidence type="ECO:0000256" key="5">
    <source>
        <dbReference type="ARBA" id="ARBA00022679"/>
    </source>
</evidence>
<dbReference type="RefSeq" id="XP_062875633.1">
    <property type="nucleotide sequence ID" value="XM_063019563.1"/>
</dbReference>
<evidence type="ECO:0000256" key="8">
    <source>
        <dbReference type="ARBA" id="ARBA00022840"/>
    </source>
</evidence>
<evidence type="ECO:0000313" key="15">
    <source>
        <dbReference type="Proteomes" id="UP001338582"/>
    </source>
</evidence>
<dbReference type="Gene3D" id="2.40.30.10">
    <property type="entry name" value="Translation factors"/>
    <property type="match status" value="1"/>
</dbReference>
<evidence type="ECO:0000256" key="4">
    <source>
        <dbReference type="ARBA" id="ARBA00022555"/>
    </source>
</evidence>
<comment type="function">
    <text evidence="1">Catalyzes the 2-thiolation of uridine at the wobble position (U34) of mitochondrial tRNA(Lys), tRNA(Glu) and tRNA(Gln). Required for the formation of 5-taurinomethyl-2-thiouridine (tm5s2U) of mitochondrial tRNA(Lys), tRNA(Glu), and tRNA(Gln) at the wobble position. ATP is required to activate the C2 atom of the wobble base.</text>
</comment>
<protein>
    <recommendedName>
        <fullName evidence="3">tRNA-5-taurinomethyluridine 2-sulfurtransferase</fullName>
        <ecNumber evidence="3">2.8.1.14</ecNumber>
    </recommendedName>
</protein>
<keyword evidence="9" id="KW-0694">RNA-binding</keyword>
<dbReference type="GO" id="GO:0005524">
    <property type="term" value="F:ATP binding"/>
    <property type="evidence" value="ECO:0007669"/>
    <property type="project" value="UniProtKB-KW"/>
</dbReference>
<keyword evidence="8" id="KW-0067">ATP-binding</keyword>
<organism evidence="14 15">
    <name type="scientific">Australozyma saopauloensis</name>
    <dbReference type="NCBI Taxonomy" id="291208"/>
    <lineage>
        <taxon>Eukaryota</taxon>
        <taxon>Fungi</taxon>
        <taxon>Dikarya</taxon>
        <taxon>Ascomycota</taxon>
        <taxon>Saccharomycotina</taxon>
        <taxon>Pichiomycetes</taxon>
        <taxon>Metschnikowiaceae</taxon>
        <taxon>Australozyma</taxon>
    </lineage>
</organism>
<dbReference type="InterPro" id="IPR014729">
    <property type="entry name" value="Rossmann-like_a/b/a_fold"/>
</dbReference>
<evidence type="ECO:0000256" key="11">
    <source>
        <dbReference type="ARBA" id="ARBA00049564"/>
    </source>
</evidence>
<dbReference type="FunFam" id="2.30.30.280:FF:000001">
    <property type="entry name" value="tRNA-specific 2-thiouridylase MnmA"/>
    <property type="match status" value="1"/>
</dbReference>
<gene>
    <name evidence="14" type="ORF">PUMCH_000477</name>
</gene>
<dbReference type="FunFam" id="3.40.50.620:FF:000115">
    <property type="entry name" value="tRNA-specific 2-thiouridylase MnmA"/>
    <property type="match status" value="1"/>
</dbReference>